<sequence length="111" mass="12516">MRSIDPYKEFKKRKDAVAMNEMVTGKFAGVGLVIAEQPMNKGQLDLKEETLCSLAADAEDEKSPFDPEKDDGFELDLDAARSCLEAEDEDYAARTVAKTVVKKKLRLKFRR</sequence>
<accession>A0A7S1B3M7</accession>
<protein>
    <submittedName>
        <fullName evidence="1">Uncharacterized protein</fullName>
    </submittedName>
</protein>
<organism evidence="1">
    <name type="scientific">Corethron hystrix</name>
    <dbReference type="NCBI Taxonomy" id="216773"/>
    <lineage>
        <taxon>Eukaryota</taxon>
        <taxon>Sar</taxon>
        <taxon>Stramenopiles</taxon>
        <taxon>Ochrophyta</taxon>
        <taxon>Bacillariophyta</taxon>
        <taxon>Coscinodiscophyceae</taxon>
        <taxon>Corethrophycidae</taxon>
        <taxon>Corethrales</taxon>
        <taxon>Corethraceae</taxon>
        <taxon>Corethron</taxon>
    </lineage>
</organism>
<proteinExistence type="predicted"/>
<gene>
    <name evidence="1" type="ORF">CHYS00102_LOCUS1104</name>
</gene>
<name>A0A7S1B3M7_9STRA</name>
<dbReference type="AlphaFoldDB" id="A0A7S1B3M7"/>
<reference evidence="1" key="1">
    <citation type="submission" date="2021-01" db="EMBL/GenBank/DDBJ databases">
        <authorList>
            <person name="Corre E."/>
            <person name="Pelletier E."/>
            <person name="Niang G."/>
            <person name="Scheremetjew M."/>
            <person name="Finn R."/>
            <person name="Kale V."/>
            <person name="Holt S."/>
            <person name="Cochrane G."/>
            <person name="Meng A."/>
            <person name="Brown T."/>
            <person name="Cohen L."/>
        </authorList>
    </citation>
    <scope>NUCLEOTIDE SEQUENCE</scope>
    <source>
        <strain evidence="1">308</strain>
    </source>
</reference>
<evidence type="ECO:0000313" key="1">
    <source>
        <dbReference type="EMBL" id="CAD8873941.1"/>
    </source>
</evidence>
<dbReference type="EMBL" id="HBFR01001767">
    <property type="protein sequence ID" value="CAD8873941.1"/>
    <property type="molecule type" value="Transcribed_RNA"/>
</dbReference>